<evidence type="ECO:0000313" key="2">
    <source>
        <dbReference type="EMBL" id="KKN88824.1"/>
    </source>
</evidence>
<feature type="region of interest" description="Disordered" evidence="1">
    <location>
        <begin position="57"/>
        <end position="91"/>
    </location>
</feature>
<proteinExistence type="predicted"/>
<comment type="caution">
    <text evidence="2">The sequence shown here is derived from an EMBL/GenBank/DDBJ whole genome shotgun (WGS) entry which is preliminary data.</text>
</comment>
<evidence type="ECO:0000256" key="1">
    <source>
        <dbReference type="SAM" id="MobiDB-lite"/>
    </source>
</evidence>
<gene>
    <name evidence="2" type="ORF">LCGC14_0244310</name>
</gene>
<protein>
    <submittedName>
        <fullName evidence="2">Uncharacterized protein</fullName>
    </submittedName>
</protein>
<dbReference type="AlphaFoldDB" id="A0A0F9UB27"/>
<accession>A0A0F9UB27</accession>
<organism evidence="2">
    <name type="scientific">marine sediment metagenome</name>
    <dbReference type="NCBI Taxonomy" id="412755"/>
    <lineage>
        <taxon>unclassified sequences</taxon>
        <taxon>metagenomes</taxon>
        <taxon>ecological metagenomes</taxon>
    </lineage>
</organism>
<reference evidence="2" key="1">
    <citation type="journal article" date="2015" name="Nature">
        <title>Complex archaea that bridge the gap between prokaryotes and eukaryotes.</title>
        <authorList>
            <person name="Spang A."/>
            <person name="Saw J.H."/>
            <person name="Jorgensen S.L."/>
            <person name="Zaremba-Niedzwiedzka K."/>
            <person name="Martijn J."/>
            <person name="Lind A.E."/>
            <person name="van Eijk R."/>
            <person name="Schleper C."/>
            <person name="Guy L."/>
            <person name="Ettema T.J."/>
        </authorList>
    </citation>
    <scope>NUCLEOTIDE SEQUENCE</scope>
</reference>
<name>A0A0F9UB27_9ZZZZ</name>
<dbReference type="EMBL" id="LAZR01000125">
    <property type="protein sequence ID" value="KKN88824.1"/>
    <property type="molecule type" value="Genomic_DNA"/>
</dbReference>
<sequence length="91" mass="9864">MPGGELCSMGYPSLGLGCIRPKGHSQGLDCFAKTEHEGKMWGVFLHQDGNDWTDNPKHWPSDLAEATPKNAASTGRRAAIEAQKARKNAQT</sequence>